<feature type="region of interest" description="Disordered" evidence="3">
    <location>
        <begin position="100"/>
        <end position="122"/>
    </location>
</feature>
<dbReference type="Pfam" id="PF00166">
    <property type="entry name" value="Cpn10"/>
    <property type="match status" value="1"/>
</dbReference>
<dbReference type="GO" id="GO:0044183">
    <property type="term" value="F:protein folding chaperone"/>
    <property type="evidence" value="ECO:0007669"/>
    <property type="project" value="InterPro"/>
</dbReference>
<dbReference type="AlphaFoldDB" id="A0A517PDJ6"/>
<keyword evidence="5" id="KW-1185">Reference proteome</keyword>
<evidence type="ECO:0000313" key="5">
    <source>
        <dbReference type="Proteomes" id="UP000318741"/>
    </source>
</evidence>
<dbReference type="InterPro" id="IPR020818">
    <property type="entry name" value="Chaperonin_GroES"/>
</dbReference>
<dbReference type="Gene3D" id="2.30.33.40">
    <property type="entry name" value="GroES chaperonin"/>
    <property type="match status" value="1"/>
</dbReference>
<evidence type="ECO:0000256" key="3">
    <source>
        <dbReference type="SAM" id="MobiDB-lite"/>
    </source>
</evidence>
<dbReference type="Proteomes" id="UP000318741">
    <property type="component" value="Chromosome"/>
</dbReference>
<dbReference type="KEGG" id="acaf:CA12_35770"/>
<evidence type="ECO:0000256" key="2">
    <source>
        <dbReference type="ARBA" id="ARBA00023186"/>
    </source>
</evidence>
<dbReference type="SMART" id="SM00883">
    <property type="entry name" value="Cpn10"/>
    <property type="match status" value="1"/>
</dbReference>
<sequence length="122" mass="13164">MPNEYVEPVGNRILVRKDESRGQTRGGIVLPSDAEIPTITGRVVEISAMVERDADFPVRKYDKVLYHPKRAIPVDLEADNRLFVVPIADVCAVFRRSTDPVGSGELTIAEEAGGDGESAGAG</sequence>
<gene>
    <name evidence="4" type="ORF">CA12_35770</name>
</gene>
<dbReference type="GO" id="GO:0005524">
    <property type="term" value="F:ATP binding"/>
    <property type="evidence" value="ECO:0007669"/>
    <property type="project" value="InterPro"/>
</dbReference>
<evidence type="ECO:0000313" key="4">
    <source>
        <dbReference type="EMBL" id="QDT17453.1"/>
    </source>
</evidence>
<dbReference type="InterPro" id="IPR037124">
    <property type="entry name" value="Chaperonin_GroES_sf"/>
</dbReference>
<proteinExistence type="inferred from homology"/>
<dbReference type="InterPro" id="IPR011032">
    <property type="entry name" value="GroES-like_sf"/>
</dbReference>
<reference evidence="4 5" key="1">
    <citation type="submission" date="2019-02" db="EMBL/GenBank/DDBJ databases">
        <title>Deep-cultivation of Planctomycetes and their phenomic and genomic characterization uncovers novel biology.</title>
        <authorList>
            <person name="Wiegand S."/>
            <person name="Jogler M."/>
            <person name="Boedeker C."/>
            <person name="Pinto D."/>
            <person name="Vollmers J."/>
            <person name="Rivas-Marin E."/>
            <person name="Kohn T."/>
            <person name="Peeters S.H."/>
            <person name="Heuer A."/>
            <person name="Rast P."/>
            <person name="Oberbeckmann S."/>
            <person name="Bunk B."/>
            <person name="Jeske O."/>
            <person name="Meyerdierks A."/>
            <person name="Storesund J.E."/>
            <person name="Kallscheuer N."/>
            <person name="Luecker S."/>
            <person name="Lage O.M."/>
            <person name="Pohl T."/>
            <person name="Merkel B.J."/>
            <person name="Hornburger P."/>
            <person name="Mueller R.-W."/>
            <person name="Bruemmer F."/>
            <person name="Labrenz M."/>
            <person name="Spormann A.M."/>
            <person name="Op den Camp H."/>
            <person name="Overmann J."/>
            <person name="Amann R."/>
            <person name="Jetten M.S.M."/>
            <person name="Mascher T."/>
            <person name="Medema M.H."/>
            <person name="Devos D.P."/>
            <person name="Kaster A.-K."/>
            <person name="Ovreas L."/>
            <person name="Rohde M."/>
            <person name="Galperin M.Y."/>
            <person name="Jogler C."/>
        </authorList>
    </citation>
    <scope>NUCLEOTIDE SEQUENCE [LARGE SCALE GENOMIC DNA]</scope>
    <source>
        <strain evidence="4 5">CA12</strain>
    </source>
</reference>
<organism evidence="4 5">
    <name type="scientific">Alienimonas californiensis</name>
    <dbReference type="NCBI Taxonomy" id="2527989"/>
    <lineage>
        <taxon>Bacteria</taxon>
        <taxon>Pseudomonadati</taxon>
        <taxon>Planctomycetota</taxon>
        <taxon>Planctomycetia</taxon>
        <taxon>Planctomycetales</taxon>
        <taxon>Planctomycetaceae</taxon>
        <taxon>Alienimonas</taxon>
    </lineage>
</organism>
<keyword evidence="2" id="KW-0143">Chaperone</keyword>
<evidence type="ECO:0000256" key="1">
    <source>
        <dbReference type="ARBA" id="ARBA00006975"/>
    </source>
</evidence>
<dbReference type="CDD" id="cd00320">
    <property type="entry name" value="cpn10"/>
    <property type="match status" value="1"/>
</dbReference>
<dbReference type="SUPFAM" id="SSF50129">
    <property type="entry name" value="GroES-like"/>
    <property type="match status" value="1"/>
</dbReference>
<dbReference type="EMBL" id="CP036265">
    <property type="protein sequence ID" value="QDT17453.1"/>
    <property type="molecule type" value="Genomic_DNA"/>
</dbReference>
<accession>A0A517PDJ6</accession>
<dbReference type="OrthoDB" id="281443at2"/>
<comment type="similarity">
    <text evidence="1">Belongs to the GroES chaperonin family.</text>
</comment>
<name>A0A517PDJ6_9PLAN</name>
<protein>
    <submittedName>
        <fullName evidence="4">Co-chaperonin GroES</fullName>
    </submittedName>
</protein>